<reference evidence="1 3" key="1">
    <citation type="journal article" date="2012" name="Nature">
        <title>Algal genomes reveal evolutionary mosaicism and the fate of nucleomorphs.</title>
        <authorList>
            <consortium name="DOE Joint Genome Institute"/>
            <person name="Curtis B.A."/>
            <person name="Tanifuji G."/>
            <person name="Burki F."/>
            <person name="Gruber A."/>
            <person name="Irimia M."/>
            <person name="Maruyama S."/>
            <person name="Arias M.C."/>
            <person name="Ball S.G."/>
            <person name="Gile G.H."/>
            <person name="Hirakawa Y."/>
            <person name="Hopkins J.F."/>
            <person name="Kuo A."/>
            <person name="Rensing S.A."/>
            <person name="Schmutz J."/>
            <person name="Symeonidi A."/>
            <person name="Elias M."/>
            <person name="Eveleigh R.J."/>
            <person name="Herman E.K."/>
            <person name="Klute M.J."/>
            <person name="Nakayama T."/>
            <person name="Obornik M."/>
            <person name="Reyes-Prieto A."/>
            <person name="Armbrust E.V."/>
            <person name="Aves S.J."/>
            <person name="Beiko R.G."/>
            <person name="Coutinho P."/>
            <person name="Dacks J.B."/>
            <person name="Durnford D.G."/>
            <person name="Fast N.M."/>
            <person name="Green B.R."/>
            <person name="Grisdale C.J."/>
            <person name="Hempel F."/>
            <person name="Henrissat B."/>
            <person name="Hoppner M.P."/>
            <person name="Ishida K."/>
            <person name="Kim E."/>
            <person name="Koreny L."/>
            <person name="Kroth P.G."/>
            <person name="Liu Y."/>
            <person name="Malik S.B."/>
            <person name="Maier U.G."/>
            <person name="McRose D."/>
            <person name="Mock T."/>
            <person name="Neilson J.A."/>
            <person name="Onodera N.T."/>
            <person name="Poole A.M."/>
            <person name="Pritham E.J."/>
            <person name="Richards T.A."/>
            <person name="Rocap G."/>
            <person name="Roy S.W."/>
            <person name="Sarai C."/>
            <person name="Schaack S."/>
            <person name="Shirato S."/>
            <person name="Slamovits C.H."/>
            <person name="Spencer D.F."/>
            <person name="Suzuki S."/>
            <person name="Worden A.Z."/>
            <person name="Zauner S."/>
            <person name="Barry K."/>
            <person name="Bell C."/>
            <person name="Bharti A.K."/>
            <person name="Crow J.A."/>
            <person name="Grimwood J."/>
            <person name="Kramer R."/>
            <person name="Lindquist E."/>
            <person name="Lucas S."/>
            <person name="Salamov A."/>
            <person name="McFadden G.I."/>
            <person name="Lane C.E."/>
            <person name="Keeling P.J."/>
            <person name="Gray M.W."/>
            <person name="Grigoriev I.V."/>
            <person name="Archibald J.M."/>
        </authorList>
    </citation>
    <scope>NUCLEOTIDE SEQUENCE</scope>
    <source>
        <strain evidence="1 3">CCMP2712</strain>
    </source>
</reference>
<dbReference type="EMBL" id="JH992988">
    <property type="protein sequence ID" value="EKX47791.1"/>
    <property type="molecule type" value="Genomic_DNA"/>
</dbReference>
<reference evidence="3" key="2">
    <citation type="submission" date="2012-11" db="EMBL/GenBank/DDBJ databases">
        <authorList>
            <person name="Kuo A."/>
            <person name="Curtis B.A."/>
            <person name="Tanifuji G."/>
            <person name="Burki F."/>
            <person name="Gruber A."/>
            <person name="Irimia M."/>
            <person name="Maruyama S."/>
            <person name="Arias M.C."/>
            <person name="Ball S.G."/>
            <person name="Gile G.H."/>
            <person name="Hirakawa Y."/>
            <person name="Hopkins J.F."/>
            <person name="Rensing S.A."/>
            <person name="Schmutz J."/>
            <person name="Symeonidi A."/>
            <person name="Elias M."/>
            <person name="Eveleigh R.J."/>
            <person name="Herman E.K."/>
            <person name="Klute M.J."/>
            <person name="Nakayama T."/>
            <person name="Obornik M."/>
            <person name="Reyes-Prieto A."/>
            <person name="Armbrust E.V."/>
            <person name="Aves S.J."/>
            <person name="Beiko R.G."/>
            <person name="Coutinho P."/>
            <person name="Dacks J.B."/>
            <person name="Durnford D.G."/>
            <person name="Fast N.M."/>
            <person name="Green B.R."/>
            <person name="Grisdale C."/>
            <person name="Hempe F."/>
            <person name="Henrissat B."/>
            <person name="Hoppner M.P."/>
            <person name="Ishida K.-I."/>
            <person name="Kim E."/>
            <person name="Koreny L."/>
            <person name="Kroth P.G."/>
            <person name="Liu Y."/>
            <person name="Malik S.-B."/>
            <person name="Maier U.G."/>
            <person name="McRose D."/>
            <person name="Mock T."/>
            <person name="Neilson J.A."/>
            <person name="Onodera N.T."/>
            <person name="Poole A.M."/>
            <person name="Pritham E.J."/>
            <person name="Richards T.A."/>
            <person name="Rocap G."/>
            <person name="Roy S.W."/>
            <person name="Sarai C."/>
            <person name="Schaack S."/>
            <person name="Shirato S."/>
            <person name="Slamovits C.H."/>
            <person name="Spencer D.F."/>
            <person name="Suzuki S."/>
            <person name="Worden A.Z."/>
            <person name="Zauner S."/>
            <person name="Barry K."/>
            <person name="Bell C."/>
            <person name="Bharti A.K."/>
            <person name="Crow J.A."/>
            <person name="Grimwood J."/>
            <person name="Kramer R."/>
            <person name="Lindquist E."/>
            <person name="Lucas S."/>
            <person name="Salamov A."/>
            <person name="McFadden G.I."/>
            <person name="Lane C.E."/>
            <person name="Keeling P.J."/>
            <person name="Gray M.W."/>
            <person name="Grigoriev I.V."/>
            <person name="Archibald J.M."/>
        </authorList>
    </citation>
    <scope>NUCLEOTIDE SEQUENCE</scope>
    <source>
        <strain evidence="3">CCMP2712</strain>
    </source>
</reference>
<dbReference type="HOGENOM" id="CLU_1613922_0_0_1"/>
<proteinExistence type="predicted"/>
<sequence length="165" mass="18125">MGNNPSVVGDGESSAYVGPSPTLGGIGVVFIKDKDGEAQHIDLSKSYFPPPSSLHPFRGDVLRFVDGADLRMHQVDGISMIAGYHGSRVRLGFERGPGTVILVDLVRDSEFFPDQLMLPPPGFDFPSSLFSAVPTQKTRMVDQRVIHDRPLEDQKNPSRDEEMVM</sequence>
<name>L1JH34_GUITC</name>
<evidence type="ECO:0000313" key="2">
    <source>
        <dbReference type="EnsemblProtists" id="EKX47791"/>
    </source>
</evidence>
<gene>
    <name evidence="1" type="ORF">GUITHDRAFT_106345</name>
</gene>
<evidence type="ECO:0000313" key="1">
    <source>
        <dbReference type="EMBL" id="EKX47791.1"/>
    </source>
</evidence>
<dbReference type="EnsemblProtists" id="EKX47791">
    <property type="protein sequence ID" value="EKX47791"/>
    <property type="gene ID" value="GUITHDRAFT_106345"/>
</dbReference>
<accession>L1JH34</accession>
<dbReference type="RefSeq" id="XP_005834771.1">
    <property type="nucleotide sequence ID" value="XM_005834714.1"/>
</dbReference>
<organism evidence="1">
    <name type="scientific">Guillardia theta (strain CCMP2712)</name>
    <name type="common">Cryptophyte</name>
    <dbReference type="NCBI Taxonomy" id="905079"/>
    <lineage>
        <taxon>Eukaryota</taxon>
        <taxon>Cryptophyceae</taxon>
        <taxon>Pyrenomonadales</taxon>
        <taxon>Geminigeraceae</taxon>
        <taxon>Guillardia</taxon>
    </lineage>
</organism>
<reference evidence="2" key="3">
    <citation type="submission" date="2015-06" db="UniProtKB">
        <authorList>
            <consortium name="EnsemblProtists"/>
        </authorList>
    </citation>
    <scope>IDENTIFICATION</scope>
</reference>
<protein>
    <submittedName>
        <fullName evidence="1 2">Uncharacterized protein</fullName>
    </submittedName>
</protein>
<dbReference type="AlphaFoldDB" id="L1JH34"/>
<dbReference type="GeneID" id="17304566"/>
<dbReference type="Proteomes" id="UP000011087">
    <property type="component" value="Unassembled WGS sequence"/>
</dbReference>
<keyword evidence="3" id="KW-1185">Reference proteome</keyword>
<dbReference type="KEGG" id="gtt:GUITHDRAFT_106345"/>
<evidence type="ECO:0000313" key="3">
    <source>
        <dbReference type="Proteomes" id="UP000011087"/>
    </source>
</evidence>
<dbReference type="PaxDb" id="55529-EKX47791"/>